<reference evidence="1 2" key="1">
    <citation type="journal article" date="2024" name="Science">
        <title>Giant polyketide synthase enzymes in the biosynthesis of giant marine polyether toxins.</title>
        <authorList>
            <person name="Fallon T.R."/>
            <person name="Shende V.V."/>
            <person name="Wierzbicki I.H."/>
            <person name="Pendleton A.L."/>
            <person name="Watervoot N.F."/>
            <person name="Auber R.P."/>
            <person name="Gonzalez D.J."/>
            <person name="Wisecaver J.H."/>
            <person name="Moore B.S."/>
        </authorList>
    </citation>
    <scope>NUCLEOTIDE SEQUENCE [LARGE SCALE GENOMIC DNA]</scope>
    <source>
        <strain evidence="1 2">12B1</strain>
    </source>
</reference>
<evidence type="ECO:0000313" key="1">
    <source>
        <dbReference type="EMBL" id="KAL1498769.1"/>
    </source>
</evidence>
<keyword evidence="2" id="KW-1185">Reference proteome</keyword>
<proteinExistence type="predicted"/>
<accession>A0AB34IF48</accession>
<dbReference type="EMBL" id="JBGBPQ010000027">
    <property type="protein sequence ID" value="KAL1498769.1"/>
    <property type="molecule type" value="Genomic_DNA"/>
</dbReference>
<dbReference type="Proteomes" id="UP001515480">
    <property type="component" value="Unassembled WGS sequence"/>
</dbReference>
<organism evidence="1 2">
    <name type="scientific">Prymnesium parvum</name>
    <name type="common">Toxic golden alga</name>
    <dbReference type="NCBI Taxonomy" id="97485"/>
    <lineage>
        <taxon>Eukaryota</taxon>
        <taxon>Haptista</taxon>
        <taxon>Haptophyta</taxon>
        <taxon>Prymnesiophyceae</taxon>
        <taxon>Prymnesiales</taxon>
        <taxon>Prymnesiaceae</taxon>
        <taxon>Prymnesium</taxon>
    </lineage>
</organism>
<evidence type="ECO:0000313" key="2">
    <source>
        <dbReference type="Proteomes" id="UP001515480"/>
    </source>
</evidence>
<name>A0AB34IF48_PRYPA</name>
<protein>
    <submittedName>
        <fullName evidence="1">Uncharacterized protein</fullName>
    </submittedName>
</protein>
<dbReference type="AlphaFoldDB" id="A0AB34IF48"/>
<gene>
    <name evidence="1" type="ORF">AB1Y20_014078</name>
</gene>
<comment type="caution">
    <text evidence="1">The sequence shown here is derived from an EMBL/GenBank/DDBJ whole genome shotgun (WGS) entry which is preliminary data.</text>
</comment>
<sequence>MPHPAFSMHARVLPLAYGHSRETYPTIHAYSIAATSHAAIPASSRGCSGPCFSRSHCGGANANGWLFRTPAMPPLSRLRLGSRPPAPRLRFEAVCPGQAPVVGLGAPSAAGHYRVRTSSGLSYSMQIKHLGVDRVPQLSR</sequence>